<name>A0ABW1CXP0_9ACTN</name>
<reference evidence="3" key="1">
    <citation type="journal article" date="2019" name="Int. J. Syst. Evol. Microbiol.">
        <title>The Global Catalogue of Microorganisms (GCM) 10K type strain sequencing project: providing services to taxonomists for standard genome sequencing and annotation.</title>
        <authorList>
            <consortium name="The Broad Institute Genomics Platform"/>
            <consortium name="The Broad Institute Genome Sequencing Center for Infectious Disease"/>
            <person name="Wu L."/>
            <person name="Ma J."/>
        </authorList>
    </citation>
    <scope>NUCLEOTIDE SEQUENCE [LARGE SCALE GENOMIC DNA]</scope>
    <source>
        <strain evidence="3">CCUG 53903</strain>
    </source>
</reference>
<keyword evidence="3" id="KW-1185">Reference proteome</keyword>
<keyword evidence="1" id="KW-0472">Membrane</keyword>
<gene>
    <name evidence="2" type="ORF">ACFPZ3_38070</name>
</gene>
<protein>
    <submittedName>
        <fullName evidence="2">Uncharacterized protein</fullName>
    </submittedName>
</protein>
<dbReference type="RefSeq" id="WP_379519191.1">
    <property type="nucleotide sequence ID" value="NZ_JBHSPA010000047.1"/>
</dbReference>
<evidence type="ECO:0000313" key="3">
    <source>
        <dbReference type="Proteomes" id="UP001596058"/>
    </source>
</evidence>
<keyword evidence="1" id="KW-1133">Transmembrane helix</keyword>
<keyword evidence="1" id="KW-0812">Transmembrane</keyword>
<accession>A0ABW1CXP0</accession>
<evidence type="ECO:0000256" key="1">
    <source>
        <dbReference type="SAM" id="Phobius"/>
    </source>
</evidence>
<dbReference type="EMBL" id="JBHSPA010000047">
    <property type="protein sequence ID" value="MFC5829703.1"/>
    <property type="molecule type" value="Genomic_DNA"/>
</dbReference>
<proteinExistence type="predicted"/>
<comment type="caution">
    <text evidence="2">The sequence shown here is derived from an EMBL/GenBank/DDBJ whole genome shotgun (WGS) entry which is preliminary data.</text>
</comment>
<dbReference type="Proteomes" id="UP001596058">
    <property type="component" value="Unassembled WGS sequence"/>
</dbReference>
<evidence type="ECO:0000313" key="2">
    <source>
        <dbReference type="EMBL" id="MFC5829703.1"/>
    </source>
</evidence>
<feature type="transmembrane region" description="Helical" evidence="1">
    <location>
        <begin position="20"/>
        <end position="41"/>
    </location>
</feature>
<organism evidence="2 3">
    <name type="scientific">Nonomuraea insulae</name>
    <dbReference type="NCBI Taxonomy" id="1616787"/>
    <lineage>
        <taxon>Bacteria</taxon>
        <taxon>Bacillati</taxon>
        <taxon>Actinomycetota</taxon>
        <taxon>Actinomycetes</taxon>
        <taxon>Streptosporangiales</taxon>
        <taxon>Streptosporangiaceae</taxon>
        <taxon>Nonomuraea</taxon>
    </lineage>
</organism>
<sequence length="55" mass="5735">MSELLSHHRGRGGQGRELFVGRAAAMFLGAVVAMVSGRFAVSGRPASETTTTTIT</sequence>